<dbReference type="AlphaFoldDB" id="A0A1B7M0E3"/>
<dbReference type="PROSITE" id="PS50991">
    <property type="entry name" value="PYR_CT"/>
    <property type="match status" value="1"/>
</dbReference>
<dbReference type="CDD" id="cd07938">
    <property type="entry name" value="DRE_TIM_HMGL"/>
    <property type="match status" value="1"/>
</dbReference>
<dbReference type="InterPro" id="IPR000891">
    <property type="entry name" value="PYR_CT"/>
</dbReference>
<accession>A0A1B7M0E3</accession>
<evidence type="ECO:0000259" key="4">
    <source>
        <dbReference type="PROSITE" id="PS50991"/>
    </source>
</evidence>
<dbReference type="NCBIfam" id="NF004283">
    <property type="entry name" value="PRK05692.1"/>
    <property type="match status" value="1"/>
</dbReference>
<organism evidence="5 6">
    <name type="scientific">Enteractinococcus helveticum</name>
    <dbReference type="NCBI Taxonomy" id="1837282"/>
    <lineage>
        <taxon>Bacteria</taxon>
        <taxon>Bacillati</taxon>
        <taxon>Actinomycetota</taxon>
        <taxon>Actinomycetes</taxon>
        <taxon>Micrococcales</taxon>
        <taxon>Micrococcaceae</taxon>
    </lineage>
</organism>
<dbReference type="STRING" id="1837282.A6F49_08845"/>
<keyword evidence="2" id="KW-0479">Metal-binding</keyword>
<comment type="similarity">
    <text evidence="1">Belongs to the HMG-CoA lyase family.</text>
</comment>
<proteinExistence type="inferred from homology"/>
<sequence length="290" mass="30471">MTKHIVVTDVFLRDGLQDEPVMVSVEDRLKIAYQLADAGVRRMEVASFVNPKRVPQMAGAEEIVAQLLNDPAFEAKITSLVLNGKGVDRARAAGEHAIQLVLSASEEHSKANAGQTVDEALDGLIGATKNYPDVAFFAGVSTAFRCPFEGYIPAERLVRIVGKLLAAGVTTIGLADTLGTTEPDYLADSLDTVMTQFPEANYSLHLHNAHGRALESVDLAIERGVTMFDAALGGFGGCPFAPGAAGNLSTADLVAHLHRQGFDTGIDDAKLDAVSAAAIETVDASAKVAG</sequence>
<dbReference type="SUPFAM" id="SSF51569">
    <property type="entry name" value="Aldolase"/>
    <property type="match status" value="1"/>
</dbReference>
<name>A0A1B7M0E3_9MICC</name>
<evidence type="ECO:0000313" key="5">
    <source>
        <dbReference type="EMBL" id="OAV61536.1"/>
    </source>
</evidence>
<evidence type="ECO:0000256" key="1">
    <source>
        <dbReference type="ARBA" id="ARBA00009405"/>
    </source>
</evidence>
<dbReference type="GO" id="GO:0046951">
    <property type="term" value="P:ketone body biosynthetic process"/>
    <property type="evidence" value="ECO:0007669"/>
    <property type="project" value="TreeGrafter"/>
</dbReference>
<gene>
    <name evidence="5" type="ORF">A6F49_08845</name>
</gene>
<dbReference type="Proteomes" id="UP000078292">
    <property type="component" value="Unassembled WGS sequence"/>
</dbReference>
<dbReference type="Pfam" id="PF00682">
    <property type="entry name" value="HMGL-like"/>
    <property type="match status" value="1"/>
</dbReference>
<evidence type="ECO:0000256" key="3">
    <source>
        <dbReference type="ARBA" id="ARBA00023239"/>
    </source>
</evidence>
<protein>
    <submittedName>
        <fullName evidence="5">Hydroxymethylglutaryl-CoA lyase</fullName>
    </submittedName>
</protein>
<dbReference type="InterPro" id="IPR043594">
    <property type="entry name" value="HMGL"/>
</dbReference>
<dbReference type="GO" id="GO:0046872">
    <property type="term" value="F:metal ion binding"/>
    <property type="evidence" value="ECO:0007669"/>
    <property type="project" value="UniProtKB-KW"/>
</dbReference>
<feature type="domain" description="Pyruvate carboxyltransferase" evidence="4">
    <location>
        <begin position="5"/>
        <end position="272"/>
    </location>
</feature>
<reference evidence="5 6" key="1">
    <citation type="submission" date="2016-04" db="EMBL/GenBank/DDBJ databases">
        <title>First whole genome shotgun sequence of the bacterium Enteractinococcus sp. strain UASWS1574.</title>
        <authorList>
            <person name="Crovadore J."/>
            <person name="Chablais R."/>
            <person name="Lefort F."/>
        </authorList>
    </citation>
    <scope>NUCLEOTIDE SEQUENCE [LARGE SCALE GENOMIC DNA]</scope>
    <source>
        <strain evidence="5 6">UASWS1574</strain>
    </source>
</reference>
<dbReference type="GO" id="GO:0006552">
    <property type="term" value="P:L-leucine catabolic process"/>
    <property type="evidence" value="ECO:0007669"/>
    <property type="project" value="TreeGrafter"/>
</dbReference>
<dbReference type="RefSeq" id="WP_043057586.1">
    <property type="nucleotide sequence ID" value="NZ_LXEY01000016.1"/>
</dbReference>
<dbReference type="InterPro" id="IPR013785">
    <property type="entry name" value="Aldolase_TIM"/>
</dbReference>
<dbReference type="Gene3D" id="3.20.20.70">
    <property type="entry name" value="Aldolase class I"/>
    <property type="match status" value="1"/>
</dbReference>
<dbReference type="PANTHER" id="PTHR42738">
    <property type="entry name" value="HYDROXYMETHYLGLUTARYL-COA LYASE"/>
    <property type="match status" value="1"/>
</dbReference>
<evidence type="ECO:0000313" key="6">
    <source>
        <dbReference type="Proteomes" id="UP000078292"/>
    </source>
</evidence>
<comment type="caution">
    <text evidence="5">The sequence shown here is derived from an EMBL/GenBank/DDBJ whole genome shotgun (WGS) entry which is preliminary data.</text>
</comment>
<dbReference type="EMBL" id="LXEY01000016">
    <property type="protein sequence ID" value="OAV61536.1"/>
    <property type="molecule type" value="Genomic_DNA"/>
</dbReference>
<dbReference type="PANTHER" id="PTHR42738:SF7">
    <property type="entry name" value="HYDROXYMETHYLGLUTARYL-COA LYASE"/>
    <property type="match status" value="1"/>
</dbReference>
<keyword evidence="3 5" id="KW-0456">Lyase</keyword>
<dbReference type="OrthoDB" id="9784013at2"/>
<evidence type="ECO:0000256" key="2">
    <source>
        <dbReference type="ARBA" id="ARBA00022723"/>
    </source>
</evidence>
<dbReference type="GO" id="GO:0004419">
    <property type="term" value="F:hydroxymethylglutaryl-CoA lyase activity"/>
    <property type="evidence" value="ECO:0007669"/>
    <property type="project" value="TreeGrafter"/>
</dbReference>
<keyword evidence="6" id="KW-1185">Reference proteome</keyword>